<dbReference type="GO" id="GO:0009820">
    <property type="term" value="P:alkaloid metabolic process"/>
    <property type="evidence" value="ECO:0007669"/>
    <property type="project" value="UniProtKB-KW"/>
</dbReference>
<evidence type="ECO:0000256" key="1">
    <source>
        <dbReference type="ARBA" id="ARBA00004913"/>
    </source>
</evidence>
<evidence type="ECO:0000256" key="2">
    <source>
        <dbReference type="ARBA" id="ARBA00022589"/>
    </source>
</evidence>
<evidence type="ECO:0000256" key="6">
    <source>
        <dbReference type="PROSITE-ProRule" id="PRU00914"/>
    </source>
</evidence>
<dbReference type="CDD" id="cd02440">
    <property type="entry name" value="AdoMet_MTases"/>
    <property type="match status" value="1"/>
</dbReference>
<dbReference type="InterPro" id="IPR050447">
    <property type="entry name" value="Erg6_SMT_methyltransf"/>
</dbReference>
<feature type="domain" description="Methyltransferase" evidence="8">
    <location>
        <begin position="184"/>
        <end position="279"/>
    </location>
</feature>
<feature type="region of interest" description="SAM motif I" evidence="6">
    <location>
        <begin position="184"/>
        <end position="193"/>
    </location>
</feature>
<keyword evidence="5 6" id="KW-0949">S-adenosyl-L-methionine</keyword>
<dbReference type="Pfam" id="PF13649">
    <property type="entry name" value="Methyltransf_25"/>
    <property type="match status" value="1"/>
</dbReference>
<dbReference type="PROSITE" id="PS51581">
    <property type="entry name" value="SAM_GTMT"/>
    <property type="match status" value="1"/>
</dbReference>
<dbReference type="Gene3D" id="3.40.50.150">
    <property type="entry name" value="Vaccinia Virus protein VP39"/>
    <property type="match status" value="1"/>
</dbReference>
<evidence type="ECO:0000256" key="3">
    <source>
        <dbReference type="ARBA" id="ARBA00022603"/>
    </source>
</evidence>
<comment type="similarity">
    <text evidence="6">Belongs to the class I-like SAM-binding methyltransferase superfamily. gTMT family.</text>
</comment>
<comment type="pathway">
    <text evidence="1">Alkaloid biosynthesis.</text>
</comment>
<evidence type="ECO:0000313" key="9">
    <source>
        <dbReference type="EMBL" id="CAE0187155.1"/>
    </source>
</evidence>
<dbReference type="GO" id="GO:0032259">
    <property type="term" value="P:methylation"/>
    <property type="evidence" value="ECO:0007669"/>
    <property type="project" value="UniProtKB-UniRule"/>
</dbReference>
<name>A0A7S3C841_9CHLO</name>
<evidence type="ECO:0000259" key="8">
    <source>
        <dbReference type="Pfam" id="PF13649"/>
    </source>
</evidence>
<dbReference type="PANTHER" id="PTHR44068:SF11">
    <property type="entry name" value="GERANYL DIPHOSPHATE 2-C-METHYLTRANSFERASE"/>
    <property type="match status" value="1"/>
</dbReference>
<accession>A0A7S3C841</accession>
<evidence type="ECO:0000256" key="5">
    <source>
        <dbReference type="ARBA" id="ARBA00022691"/>
    </source>
</evidence>
<keyword evidence="3 6" id="KW-0489">Methyltransferase</keyword>
<keyword evidence="4 6" id="KW-0808">Transferase</keyword>
<dbReference type="InterPro" id="IPR025774">
    <property type="entry name" value="PiNMT-like"/>
</dbReference>
<dbReference type="InterPro" id="IPR041698">
    <property type="entry name" value="Methyltransf_25"/>
</dbReference>
<proteinExistence type="inferred from homology"/>
<dbReference type="SUPFAM" id="SSF53335">
    <property type="entry name" value="S-adenosyl-L-methionine-dependent methyltransferases"/>
    <property type="match status" value="1"/>
</dbReference>
<dbReference type="FunFam" id="3.40.50.150:FF:000669">
    <property type="entry name" value="Cyanobacterial-type MPBQ/MSBQ methyltransferase"/>
    <property type="match status" value="1"/>
</dbReference>
<dbReference type="EMBL" id="HBHZ01000272">
    <property type="protein sequence ID" value="CAE0187155.1"/>
    <property type="molecule type" value="Transcribed_RNA"/>
</dbReference>
<keyword evidence="2" id="KW-0017">Alkaloid metabolism</keyword>
<feature type="region of interest" description="SAM motif II" evidence="6">
    <location>
        <begin position="247"/>
        <end position="255"/>
    </location>
</feature>
<dbReference type="GO" id="GO:0008168">
    <property type="term" value="F:methyltransferase activity"/>
    <property type="evidence" value="ECO:0007669"/>
    <property type="project" value="UniProtKB-KW"/>
</dbReference>
<protein>
    <recommendedName>
        <fullName evidence="8">Methyltransferase domain-containing protein</fullName>
    </recommendedName>
</protein>
<dbReference type="InterPro" id="IPR029063">
    <property type="entry name" value="SAM-dependent_MTases_sf"/>
</dbReference>
<reference evidence="9" key="1">
    <citation type="submission" date="2021-01" db="EMBL/GenBank/DDBJ databases">
        <authorList>
            <person name="Corre E."/>
            <person name="Pelletier E."/>
            <person name="Niang G."/>
            <person name="Scheremetjew M."/>
            <person name="Finn R."/>
            <person name="Kale V."/>
            <person name="Holt S."/>
            <person name="Cochrane G."/>
            <person name="Meng A."/>
            <person name="Brown T."/>
            <person name="Cohen L."/>
        </authorList>
    </citation>
    <scope>NUCLEOTIDE SEQUENCE</scope>
    <source>
        <strain evidence="9">RCC1871</strain>
    </source>
</reference>
<sequence length="429" mass="47332">MNTRVKGLRGSRAQRGVSARCAASKDVSQQRSWSSATTARADRATAPRGSEGRVASVHENGPRHLFDVGASGDKGGPGAGTAVAAAGAVGAALYAGKKLLNFSSGSRPYDANVGDEYDSWTNDGVLEYYWGEHIHLGYYSDAELQRGWRKKDFKEAKYDFIEEMLKWSGAIGSEAEGAKEPKNILDVGCGIGGTSRYLAAKFPNAKVTGITISEEQVRRATELARERGLGNVEFKLMDALNLTFEDDQFDLVWGCESGEHMPDKRRYVEQMTRVLAPGGNLAIATWCQRHSTESTPFTDAERADLQFLYDEWAHPYFISIKDYEGILRDTTAFAEVSTDDWTVPTIASWRHSVWVGVVDPWIVVFKGPVVWYKTIREIVTLERMHRAFDSGLMDYGMIKGTKAQAAQPVGAGAAQAEGERPLTDAWYSW</sequence>
<feature type="region of interest" description="SAM motif III" evidence="6">
    <location>
        <begin position="274"/>
        <end position="283"/>
    </location>
</feature>
<evidence type="ECO:0000256" key="4">
    <source>
        <dbReference type="ARBA" id="ARBA00022679"/>
    </source>
</evidence>
<organism evidence="9">
    <name type="scientific">Chloropicon roscoffensis</name>
    <dbReference type="NCBI Taxonomy" id="1461544"/>
    <lineage>
        <taxon>Eukaryota</taxon>
        <taxon>Viridiplantae</taxon>
        <taxon>Chlorophyta</taxon>
        <taxon>Chloropicophyceae</taxon>
        <taxon>Chloropicales</taxon>
        <taxon>Chloropicaceae</taxon>
        <taxon>Chloropicon</taxon>
    </lineage>
</organism>
<evidence type="ECO:0000256" key="7">
    <source>
        <dbReference type="SAM" id="MobiDB-lite"/>
    </source>
</evidence>
<feature type="region of interest" description="Disordered" evidence="7">
    <location>
        <begin position="1"/>
        <end position="56"/>
    </location>
</feature>
<dbReference type="PANTHER" id="PTHR44068">
    <property type="entry name" value="ZGC:194242"/>
    <property type="match status" value="1"/>
</dbReference>
<gene>
    <name evidence="9" type="ORF">CROS1456_LOCUS221</name>
</gene>
<dbReference type="AlphaFoldDB" id="A0A7S3C841"/>